<accession>A0A542ECR7</accession>
<keyword evidence="1" id="KW-0732">Signal</keyword>
<evidence type="ECO:0000313" key="2">
    <source>
        <dbReference type="EMBL" id="TQJ13123.1"/>
    </source>
</evidence>
<protein>
    <submittedName>
        <fullName evidence="2">Uncharacterized protein</fullName>
    </submittedName>
</protein>
<keyword evidence="3" id="KW-1185">Reference proteome</keyword>
<dbReference type="EMBL" id="VFMO01000001">
    <property type="protein sequence ID" value="TQJ13123.1"/>
    <property type="molecule type" value="Genomic_DNA"/>
</dbReference>
<reference evidence="2 3" key="1">
    <citation type="submission" date="2019-06" db="EMBL/GenBank/DDBJ databases">
        <title>Sequencing the genomes of 1000 actinobacteria strains.</title>
        <authorList>
            <person name="Klenk H.-P."/>
        </authorList>
    </citation>
    <scope>NUCLEOTIDE SEQUENCE [LARGE SCALE GENOMIC DNA]</scope>
    <source>
        <strain evidence="2 3">DSM 19828</strain>
    </source>
</reference>
<dbReference type="AlphaFoldDB" id="A0A542ECR7"/>
<evidence type="ECO:0000313" key="3">
    <source>
        <dbReference type="Proteomes" id="UP000320806"/>
    </source>
</evidence>
<dbReference type="Proteomes" id="UP000320806">
    <property type="component" value="Unassembled WGS sequence"/>
</dbReference>
<gene>
    <name evidence="2" type="ORF">FB459_0520</name>
</gene>
<sequence>MHKLMSVATAAAFAIGLAAPAVSAEAATSAPSSVRTTDLRSAIEAHLAASSLSPAQKTRARAIAAKLPAGLTLTPRGAAAAATDSEWNTARNGAIDPSQYECADTPVSGWLDGQLANVNMPNLIALNRLGALDIPAYRTLIFGQASKGDRFGYNGEYTNEMNRTMRDLRSFWDIKSDDISLMPMHGAASFTDQKQVSLTVQLAFGVSPATGDAIAALYPILFAADPALKGGDHPIFTFNAFAYTEDGAPANEQLGISDRIVMGDGVFAGMAAIGLGRTAPRSILAHEFGHHVQYENNLFDSPLTGPEATRRTELMADGYGSYFMTHKKGQALNKHLVVQDAMAFYNVGDCQFTSDGHHGSPNQRLRAANWASDLALATKPRSNVMPSMDFARAFDAKLPQFVAPDAG</sequence>
<feature type="signal peptide" evidence="1">
    <location>
        <begin position="1"/>
        <end position="26"/>
    </location>
</feature>
<feature type="chain" id="PRO_5022090792" evidence="1">
    <location>
        <begin position="27"/>
        <end position="407"/>
    </location>
</feature>
<name>A0A542ECR7_9MICO</name>
<organism evidence="2 3">
    <name type="scientific">Yimella lutea</name>
    <dbReference type="NCBI Taxonomy" id="587872"/>
    <lineage>
        <taxon>Bacteria</taxon>
        <taxon>Bacillati</taxon>
        <taxon>Actinomycetota</taxon>
        <taxon>Actinomycetes</taxon>
        <taxon>Micrococcales</taxon>
        <taxon>Dermacoccaceae</taxon>
        <taxon>Yimella</taxon>
    </lineage>
</organism>
<comment type="caution">
    <text evidence="2">The sequence shown here is derived from an EMBL/GenBank/DDBJ whole genome shotgun (WGS) entry which is preliminary data.</text>
</comment>
<evidence type="ECO:0000256" key="1">
    <source>
        <dbReference type="SAM" id="SignalP"/>
    </source>
</evidence>
<proteinExistence type="predicted"/>